<feature type="region of interest" description="Disordered" evidence="20">
    <location>
        <begin position="1793"/>
        <end position="2001"/>
    </location>
</feature>
<keyword evidence="8" id="KW-0378">Hydrolase</keyword>
<feature type="compositionally biased region" description="Low complexity" evidence="20">
    <location>
        <begin position="2038"/>
        <end position="2050"/>
    </location>
</feature>
<evidence type="ECO:0000256" key="12">
    <source>
        <dbReference type="ARBA" id="ARBA00023212"/>
    </source>
</evidence>
<dbReference type="SUPFAM" id="SSF53774">
    <property type="entry name" value="Glutaminase/Asparaginase"/>
    <property type="match status" value="1"/>
</dbReference>
<evidence type="ECO:0000256" key="5">
    <source>
        <dbReference type="ARBA" id="ARBA00022701"/>
    </source>
</evidence>
<dbReference type="PROSITE" id="PS50088">
    <property type="entry name" value="ANK_REPEAT"/>
    <property type="match status" value="2"/>
</dbReference>
<dbReference type="CDD" id="cd08963">
    <property type="entry name" value="L-asparaginase_I"/>
    <property type="match status" value="1"/>
</dbReference>
<dbReference type="SMART" id="SM00129">
    <property type="entry name" value="KISc"/>
    <property type="match status" value="1"/>
</dbReference>
<keyword evidence="12" id="KW-0206">Cytoskeleton</keyword>
<feature type="compositionally biased region" description="Low complexity" evidence="20">
    <location>
        <begin position="1984"/>
        <end position="2001"/>
    </location>
</feature>
<protein>
    <recommendedName>
        <fullName evidence="2">asparaginase</fullName>
        <ecNumber evidence="2">3.5.1.1</ecNumber>
    </recommendedName>
</protein>
<dbReference type="InterPro" id="IPR027473">
    <property type="entry name" value="L-asparaginase_C"/>
</dbReference>
<dbReference type="Pfam" id="PF00225">
    <property type="entry name" value="Kinesin"/>
    <property type="match status" value="1"/>
</dbReference>
<feature type="region of interest" description="Disordered" evidence="20">
    <location>
        <begin position="1546"/>
        <end position="1675"/>
    </location>
</feature>
<dbReference type="PROSITE" id="PS50067">
    <property type="entry name" value="KINESIN_MOTOR_2"/>
    <property type="match status" value="1"/>
</dbReference>
<dbReference type="EMBL" id="KN124093">
    <property type="protein sequence ID" value="KFO22299.1"/>
    <property type="molecule type" value="Genomic_DNA"/>
</dbReference>
<dbReference type="InterPro" id="IPR037152">
    <property type="entry name" value="L-asparaginase_N_sf"/>
</dbReference>
<comment type="subcellular location">
    <subcellularLocation>
        <location evidence="1">Cytoplasm</location>
        <location evidence="1">Cytoskeleton</location>
    </subcellularLocation>
</comment>
<dbReference type="Pfam" id="PF00710">
    <property type="entry name" value="Asparaginase"/>
    <property type="match status" value="1"/>
</dbReference>
<dbReference type="PROSITE" id="PS00917">
    <property type="entry name" value="ASN_GLN_ASE_2"/>
    <property type="match status" value="1"/>
</dbReference>
<feature type="region of interest" description="Disordered" evidence="20">
    <location>
        <begin position="1190"/>
        <end position="1210"/>
    </location>
</feature>
<dbReference type="GO" id="GO:0005874">
    <property type="term" value="C:microtubule"/>
    <property type="evidence" value="ECO:0007669"/>
    <property type="project" value="UniProtKB-KW"/>
</dbReference>
<organism evidence="22 23">
    <name type="scientific">Fukomys damarensis</name>
    <name type="common">Damaraland mole rat</name>
    <name type="synonym">Cryptomys damarensis</name>
    <dbReference type="NCBI Taxonomy" id="885580"/>
    <lineage>
        <taxon>Eukaryota</taxon>
        <taxon>Metazoa</taxon>
        <taxon>Chordata</taxon>
        <taxon>Craniata</taxon>
        <taxon>Vertebrata</taxon>
        <taxon>Euteleostomi</taxon>
        <taxon>Mammalia</taxon>
        <taxon>Eutheria</taxon>
        <taxon>Euarchontoglires</taxon>
        <taxon>Glires</taxon>
        <taxon>Rodentia</taxon>
        <taxon>Hystricomorpha</taxon>
        <taxon>Bathyergidae</taxon>
        <taxon>Fukomys</taxon>
    </lineage>
</organism>
<dbReference type="GO" id="GO:0008017">
    <property type="term" value="F:microtubule binding"/>
    <property type="evidence" value="ECO:0007669"/>
    <property type="project" value="InterPro"/>
</dbReference>
<feature type="binding site" evidence="16">
    <location>
        <begin position="934"/>
        <end position="941"/>
    </location>
    <ligand>
        <name>ATP</name>
        <dbReference type="ChEBI" id="CHEBI:30616"/>
    </ligand>
</feature>
<keyword evidence="11 16" id="KW-0505">Motor protein</keyword>
<evidence type="ECO:0000259" key="21">
    <source>
        <dbReference type="PROSITE" id="PS50067"/>
    </source>
</evidence>
<feature type="region of interest" description="Disordered" evidence="20">
    <location>
        <begin position="2025"/>
        <end position="2092"/>
    </location>
</feature>
<evidence type="ECO:0000256" key="1">
    <source>
        <dbReference type="ARBA" id="ARBA00004245"/>
    </source>
</evidence>
<dbReference type="InterPro" id="IPR027640">
    <property type="entry name" value="Kinesin-like_fam"/>
</dbReference>
<dbReference type="PANTHER" id="PTHR21608:SF6">
    <property type="entry name" value="KINESIN-LIKE PROTEIN KIF26A"/>
    <property type="match status" value="1"/>
</dbReference>
<evidence type="ECO:0000313" key="23">
    <source>
        <dbReference type="Proteomes" id="UP000028990"/>
    </source>
</evidence>
<dbReference type="InterPro" id="IPR036961">
    <property type="entry name" value="Kinesin_motor_dom_sf"/>
</dbReference>
<evidence type="ECO:0000256" key="2">
    <source>
        <dbReference type="ARBA" id="ARBA00012920"/>
    </source>
</evidence>
<dbReference type="FunFam" id="3.40.850.10:FF:000015">
    <property type="entry name" value="Kinesin family member 26A"/>
    <property type="match status" value="1"/>
</dbReference>
<dbReference type="Gene3D" id="1.25.40.20">
    <property type="entry name" value="Ankyrin repeat-containing domain"/>
    <property type="match status" value="2"/>
</dbReference>
<feature type="active site" evidence="18">
    <location>
        <position position="116"/>
    </location>
</feature>
<feature type="region of interest" description="Disordered" evidence="20">
    <location>
        <begin position="1315"/>
        <end position="1440"/>
    </location>
</feature>
<evidence type="ECO:0000256" key="17">
    <source>
        <dbReference type="PROSITE-ProRule" id="PRU10099"/>
    </source>
</evidence>
<dbReference type="InterPro" id="IPR027475">
    <property type="entry name" value="Asparaginase/glutaminase_AS2"/>
</dbReference>
<dbReference type="PRINTS" id="PR00380">
    <property type="entry name" value="KINESINHEAVY"/>
</dbReference>
<dbReference type="InterPro" id="IPR036770">
    <property type="entry name" value="Ankyrin_rpt-contain_sf"/>
</dbReference>
<feature type="region of interest" description="Disordered" evidence="20">
    <location>
        <begin position="1708"/>
        <end position="1731"/>
    </location>
</feature>
<dbReference type="InterPro" id="IPR002110">
    <property type="entry name" value="Ankyrin_rpt"/>
</dbReference>
<feature type="compositionally biased region" description="Polar residues" evidence="20">
    <location>
        <begin position="2075"/>
        <end position="2088"/>
    </location>
</feature>
<dbReference type="Gene3D" id="3.40.850.10">
    <property type="entry name" value="Kinesin motor domain"/>
    <property type="match status" value="1"/>
</dbReference>
<dbReference type="GO" id="GO:0006528">
    <property type="term" value="P:asparagine metabolic process"/>
    <property type="evidence" value="ECO:0007669"/>
    <property type="project" value="UniProtKB-ARBA"/>
</dbReference>
<accession>A0A091CSJ0</accession>
<dbReference type="InterPro" id="IPR036152">
    <property type="entry name" value="Asp/glu_Ase-like_sf"/>
</dbReference>
<dbReference type="GO" id="GO:0003777">
    <property type="term" value="F:microtubule motor activity"/>
    <property type="evidence" value="ECO:0007669"/>
    <property type="project" value="InterPro"/>
</dbReference>
<feature type="compositionally biased region" description="Basic and acidic residues" evidence="20">
    <location>
        <begin position="1852"/>
        <end position="1864"/>
    </location>
</feature>
<dbReference type="STRING" id="885580.ENSFDAP00000007862"/>
<dbReference type="Proteomes" id="UP000028990">
    <property type="component" value="Unassembled WGS sequence"/>
</dbReference>
<evidence type="ECO:0000256" key="9">
    <source>
        <dbReference type="ARBA" id="ARBA00022840"/>
    </source>
</evidence>
<feature type="compositionally biased region" description="Gly residues" evidence="20">
    <location>
        <begin position="1554"/>
        <end position="1571"/>
    </location>
</feature>
<dbReference type="FunFam" id="3.40.50.1170:FF:000003">
    <property type="entry name" value="60 kDa lysophospholipase"/>
    <property type="match status" value="1"/>
</dbReference>
<evidence type="ECO:0000256" key="8">
    <source>
        <dbReference type="ARBA" id="ARBA00022801"/>
    </source>
</evidence>
<sequence>MARAPGPERQLLVLYTGGTIGMRSEGGVLVPSQGLAAVLRTLPMFHDEAHARALGLPDDTLVLPPASPGQRVIYTVLEHQPLLDSSDMTITEWVQIAQTIERHYEQHHGFVVIHGTDTMAFAASVLSFVLENLHKPVILTGAQVPIHALWSDGRENLLGALLMAGQYIIPEVCLFFQNQLFRGNRATKVDTRRFGAFCSPNLPPLATVGADVMVSRELVRKVIWKGPLVVHSSMERDVGLLRLYPGIPASLVRAFLRPPLKGVVMETFGSGNGPTKPDLLQELRAAAERGLIIVNCTHCLQGTVTPGYAAGLAAVGTGIVSGLDMTSEAALAKLSYVLGRPGLSLDDRKQLLAKDLRGEMTLPTVDKRQSSLQGSTLGHSVACLLGLSSGQEVDAMWNALTPSLALAAAHAGDLEALQELLELLSPEDNDLCLEDLSGQTLLHAAARKGHVGVVTMLLHRGADVNARDQDGLSPLLLAVRGRHRGVIQLLRAAGAHLSPQDLEDMGTELCRLASRADMEGLRAWSQAGADLEQPGYDGRSALQVAQAAGNLEVAALLQSLKGAGPDPCLSAVLLDKLSVPGVLPACRPEAESRCDACATHLHQLTREALRLLQAPASSEDPDISRGGLVPPGPGAMTSPRDAPAPAGRQPSGPPDRRKGLAWPAGPSVQVSVAPAGLGGAVSTVTIQTQPCLDGVWNVSKASSFLPPTCLAEAAVAAVAVVDSVRDGASMAPGGLSKAWGRAGTCTSALVTPAPGTSVGGSAGPSTAASFFIRAAQKLSLASKRKKHHLAPTPSSRSTSTYPTDFSSVLQLCPPPVPPCLLRAAPKAKDNPGSFGKVKVMLRIWPAQGAQRLAESASLLKVDSRKKQVALYDPVAGPPGAAGFRRAATAATPRTFAFDAVFPADSQQAEVCSGTVADVLQSVVGGADGCIFSFGHRSLGKSYTMIGKDSSAQSLGVVPCAISWLFRLAEERRERTGTRFSIRVSAVEVCSWDQSLRDLLADVASGSLQDTQSPGVYLREDPACGAQVQNQSELRAPTAEKAAFYLDAALASRNARASREDGGRSSHLLFTLHVYQYRVEKCGQGGMSGGRSRLHLIDLGSCEVAPGRGEETAGGSLCLSLSALGSVILALVNGAKHVPYRDHRLTMLLQESLATTSCRTTMIAHVSDAPAHHADTLSTVQLAARIHRLRRKKAKHASSSSGGESSCEEGRARRTPYLRPFHSRAVALVPDCPVPGLPGDPDYSSSSEQSCDTVIYVGPGGTALSDRELTDNEGPPDFVPIVPSLSRCWPSAGPRDADHFRCSTFAELQERLECIDGSEGPGVPGGSDRAQACLAQGGRKPSPPEAMSLRKGVGPPVATSTPRGSPGPDIHQGDLDPVRVGAQGNQQEDGSSWCEPLAPEKAAGAGGRRPLPSPAPPPPRQPEALGDLVELRGGGTDGAVRTPPVGMSGQGHFPLALDSACPCPSTRGHHLERGLLTTTVTLQQPVELNGEDELVFTVVEELPLGALAGAARPSSLASFGSDCSLQALASGSRPVSIISSINDEFDAYTSPASEGPGGPLEGGSRPGGGPGSSVGSWLNEVGVCAAASRSPTPQPPFSHDAPVGLGPPELPIWGSSLDGVRSAEQGRPDASGPAQSPCTGEAAAAGLSRAGREPWSRSSQGTTTAQTIHSSLPRKPRTTCAASHMVCARPGRSPPGPGSLFEDPWLLRADDCDASSPTPGSPWLPEAQAGPANAQRVVDGCVVVARVARRPEAVAWIPPLRRGATTLGVTTPANSCGDAVAEVAACSTNLRGSPGSKKGMAHKGGFFPRPGGAAPPAPPVRKSSLEQSGPAQAPILAPSLTRTGATATFCGEEEARPSGRPDHAIPKATSSLKARTGRMEVAHRPAGHMSLERYEGLAHSNSKVREAPGRLPRAVPRLGVPSASPMPGPSPAGRSSAAKSMGAPKLPTGGAKSRSFMASGSRALGGSVKPLAPVAGRPPGGPGTGPRVAPRAAPGVGAKAGRGTIMGTKQALRAAHSRVHELAAGGAPVRGGFSWGSADSDSGNDSGVNVVEEQPPAGPTLPSPYSKVTAPRRPQRYSSGHGSDNSSVLSGELPPAMGRTALFYHSGGSSGYESVMRDSEATGSASSAPDSMSESGAASPGSRSRSLKCPKKRATGLQRRRLIPAPMPEAAALGRKPALPGQWVDLPPPLAGTLKEPFEIKVYEIDDVARLQRHRLPPREDLAQPSQESEKGLVSVSSKLRLAERRQQRLQEVQAKRNHLCEELAETQGRLMVEPGRWLEQFEVDPELEPESAEYLVALERATAALEQCVNLCKAHVMMVTCFDISVATTTAVPGPQEVDV</sequence>
<dbReference type="InterPro" id="IPR006034">
    <property type="entry name" value="Asparaginase/glutaminase-like"/>
</dbReference>
<dbReference type="InterPro" id="IPR041725">
    <property type="entry name" value="L-asparaginase_I"/>
</dbReference>
<dbReference type="PIRSF" id="PIRSF500176">
    <property type="entry name" value="L_ASNase"/>
    <property type="match status" value="1"/>
</dbReference>
<evidence type="ECO:0000256" key="7">
    <source>
        <dbReference type="ARBA" id="ARBA00022741"/>
    </source>
</evidence>
<dbReference type="GO" id="GO:0048731">
    <property type="term" value="P:system development"/>
    <property type="evidence" value="ECO:0007669"/>
    <property type="project" value="UniProtKB-ARBA"/>
</dbReference>
<evidence type="ECO:0000256" key="16">
    <source>
        <dbReference type="PROSITE-ProRule" id="PRU00283"/>
    </source>
</evidence>
<comment type="similarity">
    <text evidence="13">In the N-terminal section; belongs to the asparaginase 1 family.</text>
</comment>
<dbReference type="InterPro" id="IPR057090">
    <property type="entry name" value="HTH_KIF26A_B_1st"/>
</dbReference>
<evidence type="ECO:0000256" key="3">
    <source>
        <dbReference type="ARBA" id="ARBA00022490"/>
    </source>
</evidence>
<dbReference type="FunFam" id="3.40.50.40:FF:000001">
    <property type="entry name" value="L-asparaginase 1"/>
    <property type="match status" value="1"/>
</dbReference>
<feature type="coiled-coil region" evidence="19">
    <location>
        <begin position="2242"/>
        <end position="2269"/>
    </location>
</feature>
<evidence type="ECO:0000256" key="4">
    <source>
        <dbReference type="ARBA" id="ARBA00022553"/>
    </source>
</evidence>
<evidence type="ECO:0000256" key="19">
    <source>
        <dbReference type="SAM" id="Coils"/>
    </source>
</evidence>
<evidence type="ECO:0000256" key="20">
    <source>
        <dbReference type="SAM" id="MobiDB-lite"/>
    </source>
</evidence>
<dbReference type="InterPro" id="IPR020827">
    <property type="entry name" value="Asparaginase/glutaminase_AS1"/>
</dbReference>
<keyword evidence="19" id="KW-0175">Coiled coil</keyword>
<feature type="region of interest" description="Disordered" evidence="20">
    <location>
        <begin position="2108"/>
        <end position="2155"/>
    </location>
</feature>
<keyword evidence="3" id="KW-0963">Cytoplasm</keyword>
<dbReference type="SUPFAM" id="SSF52540">
    <property type="entry name" value="P-loop containing nucleoside triphosphate hydrolases"/>
    <property type="match status" value="1"/>
</dbReference>
<dbReference type="InterPro" id="IPR027417">
    <property type="entry name" value="P-loop_NTPase"/>
</dbReference>
<keyword evidence="10 15" id="KW-0040">ANK repeat</keyword>
<reference evidence="22 23" key="1">
    <citation type="submission" date="2013-11" db="EMBL/GenBank/DDBJ databases">
        <title>The Damaraland mole rat (Fukomys damarensis) genome and evolution of African mole rats.</title>
        <authorList>
            <person name="Gladyshev V.N."/>
            <person name="Fang X."/>
        </authorList>
    </citation>
    <scope>NUCLEOTIDE SEQUENCE [LARGE SCALE GENOMIC DNA]</scope>
    <source>
        <tissue evidence="22">Liver</tissue>
    </source>
</reference>
<dbReference type="InterPro" id="IPR040919">
    <property type="entry name" value="Asparaginase_C"/>
</dbReference>
<dbReference type="PROSITE" id="PS00144">
    <property type="entry name" value="ASN_GLN_ASE_1"/>
    <property type="match status" value="1"/>
</dbReference>
<dbReference type="GO" id="GO:0005524">
    <property type="term" value="F:ATP binding"/>
    <property type="evidence" value="ECO:0007669"/>
    <property type="project" value="UniProtKB-UniRule"/>
</dbReference>
<dbReference type="GO" id="GO:0004067">
    <property type="term" value="F:asparaginase activity"/>
    <property type="evidence" value="ECO:0007669"/>
    <property type="project" value="UniProtKB-UniRule"/>
</dbReference>
<keyword evidence="4" id="KW-0597">Phosphoprotein</keyword>
<comment type="similarity">
    <text evidence="16">Belongs to the TRAFAC class myosin-kinesin ATPase superfamily. Kinesin family.</text>
</comment>
<evidence type="ECO:0000256" key="6">
    <source>
        <dbReference type="ARBA" id="ARBA00022737"/>
    </source>
</evidence>
<feature type="compositionally biased region" description="Pro residues" evidence="20">
    <location>
        <begin position="1410"/>
        <end position="1420"/>
    </location>
</feature>
<dbReference type="CDD" id="cd00106">
    <property type="entry name" value="KISc"/>
    <property type="match status" value="1"/>
</dbReference>
<dbReference type="GO" id="GO:0007018">
    <property type="term" value="P:microtubule-based movement"/>
    <property type="evidence" value="ECO:0007669"/>
    <property type="project" value="InterPro"/>
</dbReference>
<evidence type="ECO:0000256" key="14">
    <source>
        <dbReference type="PIRSR" id="PIRSR001220-2"/>
    </source>
</evidence>
<feature type="domain" description="Kinesin motor" evidence="21">
    <location>
        <begin position="836"/>
        <end position="1188"/>
    </location>
</feature>
<feature type="repeat" description="ANK" evidence="15">
    <location>
        <begin position="470"/>
        <end position="502"/>
    </location>
</feature>
<keyword evidence="9 16" id="KW-0067">ATP-binding</keyword>
<feature type="binding site" evidence="14">
    <location>
        <begin position="116"/>
        <end position="117"/>
    </location>
    <ligand>
        <name>substrate</name>
    </ligand>
</feature>
<dbReference type="SFLD" id="SFLDS00057">
    <property type="entry name" value="Glutaminase/Asparaginase"/>
    <property type="match status" value="1"/>
</dbReference>
<dbReference type="Gene3D" id="3.40.50.40">
    <property type="match status" value="1"/>
</dbReference>
<feature type="compositionally biased region" description="Polar residues" evidence="20">
    <location>
        <begin position="1655"/>
        <end position="1669"/>
    </location>
</feature>
<name>A0A091CSJ0_FUKDA</name>
<evidence type="ECO:0000256" key="11">
    <source>
        <dbReference type="ARBA" id="ARBA00023175"/>
    </source>
</evidence>
<feature type="active site" evidence="17">
    <location>
        <position position="19"/>
    </location>
</feature>
<dbReference type="PROSITE" id="PS51732">
    <property type="entry name" value="ASN_GLN_ASE_3"/>
    <property type="match status" value="1"/>
</dbReference>
<keyword evidence="5" id="KW-0493">Microtubule</keyword>
<dbReference type="PIRSF" id="PIRSF001220">
    <property type="entry name" value="L-ASNase_gatD"/>
    <property type="match status" value="1"/>
</dbReference>
<dbReference type="PANTHER" id="PTHR21608">
    <property type="entry name" value="KINESIN-LIKE PROTEIN CG14535"/>
    <property type="match status" value="1"/>
</dbReference>
<proteinExistence type="inferred from homology"/>
<keyword evidence="7 16" id="KW-0547">Nucleotide-binding</keyword>
<evidence type="ECO:0000256" key="18">
    <source>
        <dbReference type="PROSITE-ProRule" id="PRU10100"/>
    </source>
</evidence>
<evidence type="ECO:0000256" key="13">
    <source>
        <dbReference type="ARBA" id="ARBA00061199"/>
    </source>
</evidence>
<dbReference type="EC" id="3.5.1.1" evidence="2"/>
<gene>
    <name evidence="22" type="ORF">H920_16325</name>
</gene>
<dbReference type="Pfam" id="PF23081">
    <property type="entry name" value="HTH_KIF26A_B_1st"/>
    <property type="match status" value="1"/>
</dbReference>
<evidence type="ECO:0000313" key="22">
    <source>
        <dbReference type="EMBL" id="KFO22299.1"/>
    </source>
</evidence>
<dbReference type="SUPFAM" id="SSF48403">
    <property type="entry name" value="Ankyrin repeat"/>
    <property type="match status" value="1"/>
</dbReference>
<evidence type="ECO:0000256" key="15">
    <source>
        <dbReference type="PROSITE-ProRule" id="PRU00023"/>
    </source>
</evidence>
<dbReference type="SMART" id="SM00248">
    <property type="entry name" value="ANK"/>
    <property type="match status" value="3"/>
</dbReference>
<feature type="compositionally biased region" description="Low complexity" evidence="20">
    <location>
        <begin position="2123"/>
        <end position="2143"/>
    </location>
</feature>
<dbReference type="Pfam" id="PF12796">
    <property type="entry name" value="Ank_2"/>
    <property type="match status" value="1"/>
</dbReference>
<dbReference type="Pfam" id="PF17763">
    <property type="entry name" value="Asparaginase_C"/>
    <property type="match status" value="1"/>
</dbReference>
<dbReference type="PROSITE" id="PS50297">
    <property type="entry name" value="ANK_REP_REGION"/>
    <property type="match status" value="2"/>
</dbReference>
<feature type="binding site" evidence="14">
    <location>
        <position position="85"/>
    </location>
    <ligand>
        <name>substrate</name>
    </ligand>
</feature>
<dbReference type="InterPro" id="IPR001752">
    <property type="entry name" value="Kinesin_motor_dom"/>
</dbReference>
<dbReference type="Gene3D" id="3.40.50.1170">
    <property type="entry name" value="L-asparaginase, N-terminal domain"/>
    <property type="match status" value="1"/>
</dbReference>
<dbReference type="SMART" id="SM00870">
    <property type="entry name" value="Asparaginase"/>
    <property type="match status" value="1"/>
</dbReference>
<dbReference type="eggNOG" id="KOG4280">
    <property type="taxonomic scope" value="Eukaryota"/>
</dbReference>
<feature type="repeat" description="ANK" evidence="15">
    <location>
        <begin position="437"/>
        <end position="469"/>
    </location>
</feature>
<dbReference type="InterPro" id="IPR027474">
    <property type="entry name" value="L-asparaginase_N"/>
</dbReference>
<keyword evidence="6" id="KW-0677">Repeat</keyword>
<evidence type="ECO:0000256" key="10">
    <source>
        <dbReference type="ARBA" id="ARBA00023043"/>
    </source>
</evidence>
<feature type="compositionally biased region" description="Basic residues" evidence="20">
    <location>
        <begin position="2144"/>
        <end position="2155"/>
    </location>
</feature>
<feature type="region of interest" description="Disordered" evidence="20">
    <location>
        <begin position="615"/>
        <end position="663"/>
    </location>
</feature>
<keyword evidence="23" id="KW-1185">Reference proteome</keyword>